<keyword evidence="6 11" id="KW-0378">Hydrolase</keyword>
<keyword evidence="8 12" id="KW-1133">Transmembrane helix</keyword>
<dbReference type="GO" id="GO:0004222">
    <property type="term" value="F:metalloendopeptidase activity"/>
    <property type="evidence" value="ECO:0007669"/>
    <property type="project" value="InterPro"/>
</dbReference>
<dbReference type="KEGG" id="mthr:MSTHT_0248"/>
<feature type="domain" description="Peptidase M48" evidence="13">
    <location>
        <begin position="178"/>
        <end position="260"/>
    </location>
</feature>
<evidence type="ECO:0000259" key="13">
    <source>
        <dbReference type="Pfam" id="PF01435"/>
    </source>
</evidence>
<keyword evidence="5" id="KW-0479">Metal-binding</keyword>
<proteinExistence type="inferred from homology"/>
<dbReference type="PANTHER" id="PTHR43221:SF1">
    <property type="entry name" value="PROTEASE HTPX"/>
    <property type="match status" value="1"/>
</dbReference>
<evidence type="ECO:0000256" key="9">
    <source>
        <dbReference type="ARBA" id="ARBA00023049"/>
    </source>
</evidence>
<evidence type="ECO:0000256" key="11">
    <source>
        <dbReference type="RuleBase" id="RU003983"/>
    </source>
</evidence>
<feature type="transmembrane region" description="Helical" evidence="12">
    <location>
        <begin position="47"/>
        <end position="69"/>
    </location>
</feature>
<evidence type="ECO:0000256" key="2">
    <source>
        <dbReference type="ARBA" id="ARBA00022475"/>
    </source>
</evidence>
<evidence type="ECO:0000313" key="15">
    <source>
        <dbReference type="Proteomes" id="UP000066529"/>
    </source>
</evidence>
<feature type="transmembrane region" description="Helical" evidence="12">
    <location>
        <begin position="15"/>
        <end position="35"/>
    </location>
</feature>
<evidence type="ECO:0000313" key="14">
    <source>
        <dbReference type="EMBL" id="AKB12006.1"/>
    </source>
</evidence>
<dbReference type="HOGENOM" id="CLU_038900_1_0_2"/>
<reference evidence="14 15" key="1">
    <citation type="submission" date="2014-07" db="EMBL/GenBank/DDBJ databases">
        <title>Methanogenic archaea and the global carbon cycle.</title>
        <authorList>
            <person name="Henriksen J.R."/>
            <person name="Luke J."/>
            <person name="Reinhart S."/>
            <person name="Benedict M.N."/>
            <person name="Youngblut N.D."/>
            <person name="Metcalf M.E."/>
            <person name="Whitaker R.J."/>
            <person name="Metcalf W.W."/>
        </authorList>
    </citation>
    <scope>NUCLEOTIDE SEQUENCE [LARGE SCALE GENOMIC DNA]</scope>
    <source>
        <strain evidence="15">ATCC 43570 / DSM 1825 / OCM 12 / VKM B-1830 / TM-1</strain>
    </source>
</reference>
<keyword evidence="9 11" id="KW-0482">Metalloprotease</keyword>
<comment type="similarity">
    <text evidence="11">Belongs to the peptidase M48 family.</text>
</comment>
<dbReference type="PANTHER" id="PTHR43221">
    <property type="entry name" value="PROTEASE HTPX"/>
    <property type="match status" value="1"/>
</dbReference>
<evidence type="ECO:0000256" key="7">
    <source>
        <dbReference type="ARBA" id="ARBA00022833"/>
    </source>
</evidence>
<keyword evidence="2" id="KW-1003">Cell membrane</keyword>
<evidence type="ECO:0000256" key="12">
    <source>
        <dbReference type="SAM" id="Phobius"/>
    </source>
</evidence>
<dbReference type="EMBL" id="CP009501">
    <property type="protein sequence ID" value="AKB12006.1"/>
    <property type="molecule type" value="Genomic_DNA"/>
</dbReference>
<dbReference type="GO" id="GO:0006508">
    <property type="term" value="P:proteolysis"/>
    <property type="evidence" value="ECO:0007669"/>
    <property type="project" value="UniProtKB-KW"/>
</dbReference>
<dbReference type="RefSeq" id="WP_082086709.1">
    <property type="nucleotide sequence ID" value="NZ_CP009501.1"/>
</dbReference>
<sequence>MLDSEIKSLRHPAEIPLFIICLLISVFIYVTLMAAPILYPDLLGKEYMLIVPGTIVFLSYVSGQTYGAMRANAIKLSEKQFPELYEIIKRLSFELNLKEIPDAFLIQQGGLINAFATRLYFRRNYVVFYADVVEVAYREGDFDSLEFIVAHELAHIKAGHVTLLYNLSIFPVAFVPVLKNLLWTALSRAREYTADRIAIRLVPSGKRGLIVLSAGEHLYKNVNYEEYLETAKSPEGFWTWSTNLYSTHPTLVRRVKALNENQPGKIF</sequence>
<evidence type="ECO:0000256" key="8">
    <source>
        <dbReference type="ARBA" id="ARBA00022989"/>
    </source>
</evidence>
<organism evidence="14 15">
    <name type="scientific">Methanosarcina thermophila (strain ATCC 43570 / DSM 1825 / OCM 12 / VKM B-1830 / TM-1)</name>
    <dbReference type="NCBI Taxonomy" id="523844"/>
    <lineage>
        <taxon>Archaea</taxon>
        <taxon>Methanobacteriati</taxon>
        <taxon>Methanobacteriota</taxon>
        <taxon>Stenosarchaea group</taxon>
        <taxon>Methanomicrobia</taxon>
        <taxon>Methanosarcinales</taxon>
        <taxon>Methanosarcinaceae</taxon>
        <taxon>Methanosarcina</taxon>
    </lineage>
</organism>
<dbReference type="Pfam" id="PF01435">
    <property type="entry name" value="Peptidase_M48"/>
    <property type="match status" value="2"/>
</dbReference>
<dbReference type="InterPro" id="IPR001915">
    <property type="entry name" value="Peptidase_M48"/>
</dbReference>
<keyword evidence="10 12" id="KW-0472">Membrane</keyword>
<keyword evidence="3 11" id="KW-0645">Protease</keyword>
<dbReference type="Proteomes" id="UP000066529">
    <property type="component" value="Chromosome"/>
</dbReference>
<accession>A0A0E3KNT8</accession>
<gene>
    <name evidence="14" type="ORF">MSTHT_0248</name>
</gene>
<dbReference type="CDD" id="cd07325">
    <property type="entry name" value="M48_Ste24p_like"/>
    <property type="match status" value="1"/>
</dbReference>
<dbReference type="STRING" id="523844.MSTHT_0248"/>
<dbReference type="GeneID" id="41601751"/>
<evidence type="ECO:0000256" key="3">
    <source>
        <dbReference type="ARBA" id="ARBA00022670"/>
    </source>
</evidence>
<comment type="cofactor">
    <cofactor evidence="11">
        <name>Zn(2+)</name>
        <dbReference type="ChEBI" id="CHEBI:29105"/>
    </cofactor>
    <text evidence="11">Binds 1 zinc ion per subunit.</text>
</comment>
<name>A0A0E3KNT8_METTT</name>
<dbReference type="GO" id="GO:0046872">
    <property type="term" value="F:metal ion binding"/>
    <property type="evidence" value="ECO:0007669"/>
    <property type="project" value="UniProtKB-KW"/>
</dbReference>
<dbReference type="Gene3D" id="3.30.2010.10">
    <property type="entry name" value="Metalloproteases ('zincins'), catalytic domain"/>
    <property type="match status" value="1"/>
</dbReference>
<dbReference type="GO" id="GO:0005886">
    <property type="term" value="C:plasma membrane"/>
    <property type="evidence" value="ECO:0007669"/>
    <property type="project" value="UniProtKB-SubCell"/>
</dbReference>
<dbReference type="OrthoDB" id="28389at2157"/>
<comment type="subcellular location">
    <subcellularLocation>
        <location evidence="1">Cell membrane</location>
        <topology evidence="1">Multi-pass membrane protein</topology>
    </subcellularLocation>
</comment>
<evidence type="ECO:0000256" key="1">
    <source>
        <dbReference type="ARBA" id="ARBA00004651"/>
    </source>
</evidence>
<evidence type="ECO:0000256" key="5">
    <source>
        <dbReference type="ARBA" id="ARBA00022723"/>
    </source>
</evidence>
<evidence type="ECO:0000256" key="10">
    <source>
        <dbReference type="ARBA" id="ARBA00023136"/>
    </source>
</evidence>
<evidence type="ECO:0000256" key="6">
    <source>
        <dbReference type="ARBA" id="ARBA00022801"/>
    </source>
</evidence>
<dbReference type="PATRIC" id="fig|523844.20.peg.321"/>
<feature type="domain" description="Peptidase M48" evidence="13">
    <location>
        <begin position="79"/>
        <end position="163"/>
    </location>
</feature>
<dbReference type="InterPro" id="IPR050083">
    <property type="entry name" value="HtpX_protease"/>
</dbReference>
<evidence type="ECO:0000256" key="4">
    <source>
        <dbReference type="ARBA" id="ARBA00022692"/>
    </source>
</evidence>
<protein>
    <submittedName>
        <fullName evidence="14">Putative peptidase</fullName>
    </submittedName>
</protein>
<keyword evidence="4 12" id="KW-0812">Transmembrane</keyword>
<dbReference type="AlphaFoldDB" id="A0A0E3KNT8"/>
<keyword evidence="7 11" id="KW-0862">Zinc</keyword>